<dbReference type="SMART" id="SM00013">
    <property type="entry name" value="LRRNT"/>
    <property type="match status" value="1"/>
</dbReference>
<keyword evidence="1" id="KW-0433">Leucine-rich repeat</keyword>
<dbReference type="STRING" id="409849.ENSPMGP00000007046"/>
<dbReference type="GO" id="GO:0031102">
    <property type="term" value="P:neuron projection regeneration"/>
    <property type="evidence" value="ECO:0007669"/>
    <property type="project" value="TreeGrafter"/>
</dbReference>
<dbReference type="Pfam" id="PF01462">
    <property type="entry name" value="LRRNT"/>
    <property type="match status" value="1"/>
</dbReference>
<reference evidence="5" key="2">
    <citation type="submission" date="2025-09" db="UniProtKB">
        <authorList>
            <consortium name="Ensembl"/>
        </authorList>
    </citation>
    <scope>IDENTIFICATION</scope>
</reference>
<protein>
    <recommendedName>
        <fullName evidence="4">LRRNT domain-containing protein</fullName>
    </recommendedName>
</protein>
<dbReference type="InterPro" id="IPR051071">
    <property type="entry name" value="LRR-bact_E3_ubiq_ligases"/>
</dbReference>
<dbReference type="SUPFAM" id="SSF52058">
    <property type="entry name" value="L domain-like"/>
    <property type="match status" value="1"/>
</dbReference>
<dbReference type="Ensembl" id="ENSPMGT00000007495.1">
    <property type="protein sequence ID" value="ENSPMGP00000007046.1"/>
    <property type="gene ID" value="ENSPMGG00000005886.1"/>
</dbReference>
<evidence type="ECO:0000256" key="2">
    <source>
        <dbReference type="ARBA" id="ARBA00022729"/>
    </source>
</evidence>
<dbReference type="Pfam" id="PF13855">
    <property type="entry name" value="LRR_8"/>
    <property type="match status" value="1"/>
</dbReference>
<dbReference type="Gene3D" id="3.80.10.10">
    <property type="entry name" value="Ribonuclease Inhibitor"/>
    <property type="match status" value="1"/>
</dbReference>
<dbReference type="InterPro" id="IPR001611">
    <property type="entry name" value="Leu-rich_rpt"/>
</dbReference>
<feature type="signal peptide" evidence="3">
    <location>
        <begin position="1"/>
        <end position="42"/>
    </location>
</feature>
<evidence type="ECO:0000256" key="3">
    <source>
        <dbReference type="SAM" id="SignalP"/>
    </source>
</evidence>
<name>A0A3B3ZRU5_9GOBI</name>
<organism evidence="5 6">
    <name type="scientific">Periophthalmus magnuspinnatus</name>
    <dbReference type="NCBI Taxonomy" id="409849"/>
    <lineage>
        <taxon>Eukaryota</taxon>
        <taxon>Metazoa</taxon>
        <taxon>Chordata</taxon>
        <taxon>Craniata</taxon>
        <taxon>Vertebrata</taxon>
        <taxon>Euteleostomi</taxon>
        <taxon>Actinopterygii</taxon>
        <taxon>Neopterygii</taxon>
        <taxon>Teleostei</taxon>
        <taxon>Neoteleostei</taxon>
        <taxon>Acanthomorphata</taxon>
        <taxon>Gobiaria</taxon>
        <taxon>Gobiiformes</taxon>
        <taxon>Gobioidei</taxon>
        <taxon>Gobiidae</taxon>
        <taxon>Oxudercinae</taxon>
        <taxon>Periophthalmus</taxon>
    </lineage>
</organism>
<feature type="chain" id="PRO_5017268667" description="LRRNT domain-containing protein" evidence="3">
    <location>
        <begin position="43"/>
        <end position="259"/>
    </location>
</feature>
<evidence type="ECO:0000313" key="6">
    <source>
        <dbReference type="Proteomes" id="UP000261520"/>
    </source>
</evidence>
<dbReference type="PANTHER" id="PTHR47114:SF4">
    <property type="entry name" value="OLIGODENDROCYTE MYELIN GLYCOPROTEIN B"/>
    <property type="match status" value="1"/>
</dbReference>
<sequence>MTNFNISVSFILSCRNVLLKRSPNKALLELLLLLLLGWRVLAVCPSMCTCSRSHREVDCSWRGLRLLPDGLQYNLHLSNNLLVRVLPGSLDRLPRLTHFYLQANRFTTMSFGVLDKLTSLRIIHLGSNPWACHVPNEIAYIAYWAQQTSARVLGCPCHTQSICGGVASESGKWYQPYTTQDYMTTPYYPIYPTFSTNNKLTLQTIEDFLDTDSYLHVTETSPISDTSDITDMADVTLAANTYFTTEMCDSFITCLCVVK</sequence>
<keyword evidence="2 3" id="KW-0732">Signal</keyword>
<dbReference type="InterPro" id="IPR000372">
    <property type="entry name" value="LRRNT"/>
</dbReference>
<proteinExistence type="predicted"/>
<dbReference type="Proteomes" id="UP000261520">
    <property type="component" value="Unplaced"/>
</dbReference>
<keyword evidence="6" id="KW-1185">Reference proteome</keyword>
<dbReference type="InterPro" id="IPR032675">
    <property type="entry name" value="LRR_dom_sf"/>
</dbReference>
<dbReference type="PANTHER" id="PTHR47114">
    <property type="match status" value="1"/>
</dbReference>
<evidence type="ECO:0000259" key="4">
    <source>
        <dbReference type="SMART" id="SM00013"/>
    </source>
</evidence>
<evidence type="ECO:0000256" key="1">
    <source>
        <dbReference type="ARBA" id="ARBA00022614"/>
    </source>
</evidence>
<dbReference type="AlphaFoldDB" id="A0A3B3ZRU5"/>
<evidence type="ECO:0000313" key="5">
    <source>
        <dbReference type="Ensembl" id="ENSPMGP00000007046.1"/>
    </source>
</evidence>
<reference evidence="5" key="1">
    <citation type="submission" date="2025-08" db="UniProtKB">
        <authorList>
            <consortium name="Ensembl"/>
        </authorList>
    </citation>
    <scope>IDENTIFICATION</scope>
</reference>
<accession>A0A3B3ZRU5</accession>
<feature type="domain" description="LRRNT" evidence="4">
    <location>
        <begin position="43"/>
        <end position="77"/>
    </location>
</feature>